<name>A0ABV8R1F5_9MICC</name>
<keyword evidence="2" id="KW-1185">Reference proteome</keyword>
<sequence length="48" mass="5056">MNNSLDDFATPKVRMMSEIPDVTLVANVTLAKSIVPAAGIVPATSGRR</sequence>
<comment type="caution">
    <text evidence="1">The sequence shown here is derived from an EMBL/GenBank/DDBJ whole genome shotgun (WGS) entry which is preliminary data.</text>
</comment>
<evidence type="ECO:0000313" key="1">
    <source>
        <dbReference type="EMBL" id="MFC4266262.1"/>
    </source>
</evidence>
<accession>A0ABV8R1F5</accession>
<protein>
    <submittedName>
        <fullName evidence="1">Uncharacterized protein</fullName>
    </submittedName>
</protein>
<reference evidence="2" key="1">
    <citation type="journal article" date="2019" name="Int. J. Syst. Evol. Microbiol.">
        <title>The Global Catalogue of Microorganisms (GCM) 10K type strain sequencing project: providing services to taxonomists for standard genome sequencing and annotation.</title>
        <authorList>
            <consortium name="The Broad Institute Genomics Platform"/>
            <consortium name="The Broad Institute Genome Sequencing Center for Infectious Disease"/>
            <person name="Wu L."/>
            <person name="Ma J."/>
        </authorList>
    </citation>
    <scope>NUCLEOTIDE SEQUENCE [LARGE SCALE GENOMIC DNA]</scope>
    <source>
        <strain evidence="2">CGMCC 1.10698</strain>
    </source>
</reference>
<gene>
    <name evidence="1" type="ORF">ACFOW9_11675</name>
</gene>
<dbReference type="RefSeq" id="WP_345385013.1">
    <property type="nucleotide sequence ID" value="NZ_BAABLL010000008.1"/>
</dbReference>
<proteinExistence type="predicted"/>
<dbReference type="EMBL" id="JBHSCQ010000017">
    <property type="protein sequence ID" value="MFC4266262.1"/>
    <property type="molecule type" value="Genomic_DNA"/>
</dbReference>
<dbReference type="Proteomes" id="UP001595773">
    <property type="component" value="Unassembled WGS sequence"/>
</dbReference>
<evidence type="ECO:0000313" key="2">
    <source>
        <dbReference type="Proteomes" id="UP001595773"/>
    </source>
</evidence>
<organism evidence="1 2">
    <name type="scientific">Arthrobacter cryoconiti</name>
    <dbReference type="NCBI Taxonomy" id="748907"/>
    <lineage>
        <taxon>Bacteria</taxon>
        <taxon>Bacillati</taxon>
        <taxon>Actinomycetota</taxon>
        <taxon>Actinomycetes</taxon>
        <taxon>Micrococcales</taxon>
        <taxon>Micrococcaceae</taxon>
        <taxon>Arthrobacter</taxon>
    </lineage>
</organism>